<dbReference type="InterPro" id="IPR021720">
    <property type="entry name" value="Malectin_dom"/>
</dbReference>
<evidence type="ECO:0000256" key="15">
    <source>
        <dbReference type="ARBA" id="ARBA00023170"/>
    </source>
</evidence>
<feature type="compositionally biased region" description="Polar residues" evidence="20">
    <location>
        <begin position="27"/>
        <end position="38"/>
    </location>
</feature>
<evidence type="ECO:0000256" key="5">
    <source>
        <dbReference type="ARBA" id="ARBA00022614"/>
    </source>
</evidence>
<dbReference type="FunFam" id="3.80.10.10:FF:000095">
    <property type="entry name" value="LRR receptor-like serine/threonine-protein kinase GSO1"/>
    <property type="match status" value="1"/>
</dbReference>
<evidence type="ECO:0000256" key="14">
    <source>
        <dbReference type="ARBA" id="ARBA00023136"/>
    </source>
</evidence>
<dbReference type="FunFam" id="3.30.200.20:FF:000217">
    <property type="entry name" value="probable LRR receptor-like serine/threonine-protein kinase At1g53430"/>
    <property type="match status" value="2"/>
</dbReference>
<dbReference type="SUPFAM" id="SSF56112">
    <property type="entry name" value="Protein kinase-like (PK-like)"/>
    <property type="match status" value="2"/>
</dbReference>
<evidence type="ECO:0000256" key="1">
    <source>
        <dbReference type="ARBA" id="ARBA00004479"/>
    </source>
</evidence>
<keyword evidence="24" id="KW-1185">Reference proteome</keyword>
<keyword evidence="15" id="KW-0675">Receptor</keyword>
<evidence type="ECO:0000256" key="10">
    <source>
        <dbReference type="ARBA" id="ARBA00022741"/>
    </source>
</evidence>
<evidence type="ECO:0000313" key="23">
    <source>
        <dbReference type="EMBL" id="KAD3066746.1"/>
    </source>
</evidence>
<feature type="compositionally biased region" description="Polar residues" evidence="20">
    <location>
        <begin position="10"/>
        <end position="19"/>
    </location>
</feature>
<keyword evidence="10 19" id="KW-0547">Nucleotide-binding</keyword>
<evidence type="ECO:0000256" key="12">
    <source>
        <dbReference type="ARBA" id="ARBA00022840"/>
    </source>
</evidence>
<evidence type="ECO:0000256" key="9">
    <source>
        <dbReference type="ARBA" id="ARBA00022737"/>
    </source>
</evidence>
<dbReference type="Gene3D" id="3.30.200.20">
    <property type="entry name" value="Phosphorylase Kinase, domain 1"/>
    <property type="match status" value="2"/>
</dbReference>
<dbReference type="PANTHER" id="PTHR48006">
    <property type="entry name" value="LEUCINE-RICH REPEAT-CONTAINING PROTEIN DDB_G0281931-RELATED"/>
    <property type="match status" value="1"/>
</dbReference>
<sequence>MSLGSFRFCGNSTATIQKPQRTKPTRHSPTGNGQSSDLVRNHLSGTIPPEWGSMEQIVNISLLANRLNGSIPKELGNINTLKTLTVEDNMMSGEIPHELGNLRSIERLFLNSNFFTGELPASFASLTSMKEFRIGSNNFSGKIPDFIVNWTNLTSLRIQASGLEGPIPSGITLLTTLKDLRISDLGGPDMPCPSIKNTSFVNLILRSCNLIGELPTFIVSSDLVDFSFNKLNGSIPPRFSDLSGTDNIYLTGNSISGDVPGWMTTIGDNIDLSYNNFTFDSSYSTCQIRETNLFSSFSEDKISKRVSCLGNNVCPRNLTSLYINCGGERLIVGDKEYASDQDPGGASRFFSIEDQWGFSSTGRFMDDNTSDSYIAKLPSDSSTTNMSGLYMNARTSALSLTYYAFCMRSENYNVSLHFAEIIFTNDQTYSSLGRRLFDIYIQGVRMEKDFDISAEAGGARKEIVKNYTVNVTGSTIEIRLQWAGKGTLNIPFRGNYGPIISAISVDPNFPVPKESENGNGVSGGAVAGIVVGAVCAIILILGVLWWCGYLRPRDTTELDLHGLELHGLELNTGSFTLKQIKIATNNFDVANKIGEGGFGSVYKGVLPNGTLIAVKQLSSKSKQGNREFLNELGVISALQHPHLVKLYGCCIEGNQLLLAYEYLENNSLARALFGPKEWQLELDWPTRYRICLGIARGLAFLHEESRLKIVHRDIKATNVLLDKNLNAKISDFGLAKLDEEDDTHISTRVAGTYGYMAPEYALRGYLTDKADVYSYGIVLLEIVSGMANIADRAKENKFVLLDRALALKSTGNLLDLVDPKLGSEYDILEMMVVINLALMCTAITPADRPAMSSVVSMLEGRIVPESFIAEQTIPRTEMDRQKMMKQLENQSTNQTEEVSFAYTDSSNFCCRSLPSRSFQRDTRSRFSFVFFVFDTYKIYIAYIYIYIYFSVDVLREIGRKLGKNWDFEQDPCVDWTTTTNRTYDNTVICSTDLICHVTSISLKGQSLSGILPPEIANLRYLQNLDLVRNYLSGTIPPEWGSMEQIVNISLLANRLNGSIPKELGNINTLKTLTVEDNMLSGEIPYELGNLRSIERLFLNSNFFTGELPASFANLTSLKEFRIGSNNFSGKIPDFIVNWTNLTSLRIQASGLEGPIPSGITLLTTLTDLRISDLGGPNMPCPSFKNTSFVNLILRSCNLIGELPTFIVSSDLVDFSFNKLNGSIPERFSDLSGTDNIYLTGNSISGNVPGWMTTIGDNIDLSYNNFTFDSSYSTCQIRETNLFSSFSEDKISKRVSCLGNNVCPRNLTSLYINCGGGRLVVGDKEYESDEDQGGASKFFSIENRWGYSSTGRFMDDNTRDSYIAKLPSDSSTTNMSGLYMNARTSALSLTYYAFCMRSGNYTVSLHFAEIIFTNDQTYSSLGRRLFDIYIQCRSSGARKEIVKNYTVNVNGSTIEIRLQWAGKGTLNIPFRGNYGPIISAISVDPNFPVPKESENGNGVSGGAVAGIVVGAVCGIILILGVLWWCGYLRPRDTTELDLHGLELHGLELNTGSFTLRQIKIATNNFDVANKIGEGSIILWHLNRAKQLSSKSKQGNREFLNELGVISALQHPHLVKLGYMAPEYALRGYLTDKADVYSYGIVLLEIVSGMANIADRAKENKFVLLDRALALKSTGNLLDLVDPKLGSEYDILEMMVVINLALMCTAITPADRPAMSSVVSMLEGRIVPESFIAEQTIPRTEMDRQKMMKQLENQSTNQMEEVSFAYTDSSTSAVDLYPVDRFSEYLQKRDNDAKKLLS</sequence>
<keyword evidence="5" id="KW-0433">Leucine-rich repeat</keyword>
<dbReference type="InterPro" id="IPR001611">
    <property type="entry name" value="Leu-rich_rpt"/>
</dbReference>
<comment type="catalytic activity">
    <reaction evidence="18">
        <text>L-seryl-[protein] + ATP = O-phospho-L-seryl-[protein] + ADP + H(+)</text>
        <dbReference type="Rhea" id="RHEA:17989"/>
        <dbReference type="Rhea" id="RHEA-COMP:9863"/>
        <dbReference type="Rhea" id="RHEA-COMP:11604"/>
        <dbReference type="ChEBI" id="CHEBI:15378"/>
        <dbReference type="ChEBI" id="CHEBI:29999"/>
        <dbReference type="ChEBI" id="CHEBI:30616"/>
        <dbReference type="ChEBI" id="CHEBI:83421"/>
        <dbReference type="ChEBI" id="CHEBI:456216"/>
        <dbReference type="EC" id="2.7.11.1"/>
    </reaction>
</comment>
<dbReference type="InterPro" id="IPR001245">
    <property type="entry name" value="Ser-Thr/Tyr_kinase_cat_dom"/>
</dbReference>
<dbReference type="EMBL" id="SZYD01000017">
    <property type="protein sequence ID" value="KAD3066746.1"/>
    <property type="molecule type" value="Genomic_DNA"/>
</dbReference>
<feature type="domain" description="Protein kinase" evidence="22">
    <location>
        <begin position="587"/>
        <end position="868"/>
    </location>
</feature>
<dbReference type="CDD" id="cd14066">
    <property type="entry name" value="STKc_IRAK"/>
    <property type="match status" value="1"/>
</dbReference>
<dbReference type="PROSITE" id="PS50011">
    <property type="entry name" value="PROTEIN_KINASE_DOM"/>
    <property type="match status" value="1"/>
</dbReference>
<evidence type="ECO:0000256" key="11">
    <source>
        <dbReference type="ARBA" id="ARBA00022777"/>
    </source>
</evidence>
<evidence type="ECO:0000256" key="3">
    <source>
        <dbReference type="ARBA" id="ARBA00022527"/>
    </source>
</evidence>
<evidence type="ECO:0000256" key="2">
    <source>
        <dbReference type="ARBA" id="ARBA00012513"/>
    </source>
</evidence>
<feature type="transmembrane region" description="Helical" evidence="21">
    <location>
        <begin position="1502"/>
        <end position="1524"/>
    </location>
</feature>
<keyword evidence="9" id="KW-0677">Repeat</keyword>
<keyword evidence="7 21" id="KW-0812">Transmembrane</keyword>
<evidence type="ECO:0000256" key="7">
    <source>
        <dbReference type="ARBA" id="ARBA00022692"/>
    </source>
</evidence>
<keyword evidence="16" id="KW-0325">Glycoprotein</keyword>
<evidence type="ECO:0000256" key="19">
    <source>
        <dbReference type="PROSITE-ProRule" id="PRU10141"/>
    </source>
</evidence>
<dbReference type="Pfam" id="PF11721">
    <property type="entry name" value="Malectin"/>
    <property type="match status" value="2"/>
</dbReference>
<dbReference type="InterPro" id="IPR051824">
    <property type="entry name" value="LRR_Rcpt-Like_S/T_Kinase"/>
</dbReference>
<feature type="transmembrane region" description="Helical" evidence="21">
    <location>
        <begin position="525"/>
        <end position="547"/>
    </location>
</feature>
<dbReference type="SMART" id="SM00220">
    <property type="entry name" value="S_TKc"/>
    <property type="match status" value="1"/>
</dbReference>
<evidence type="ECO:0000256" key="8">
    <source>
        <dbReference type="ARBA" id="ARBA00022729"/>
    </source>
</evidence>
<comment type="catalytic activity">
    <reaction evidence="17">
        <text>L-threonyl-[protein] + ATP = O-phospho-L-threonyl-[protein] + ADP + H(+)</text>
        <dbReference type="Rhea" id="RHEA:46608"/>
        <dbReference type="Rhea" id="RHEA-COMP:11060"/>
        <dbReference type="Rhea" id="RHEA-COMP:11605"/>
        <dbReference type="ChEBI" id="CHEBI:15378"/>
        <dbReference type="ChEBI" id="CHEBI:30013"/>
        <dbReference type="ChEBI" id="CHEBI:30616"/>
        <dbReference type="ChEBI" id="CHEBI:61977"/>
        <dbReference type="ChEBI" id="CHEBI:456216"/>
        <dbReference type="EC" id="2.7.11.1"/>
    </reaction>
</comment>
<dbReference type="EC" id="2.7.11.1" evidence="2"/>
<dbReference type="OrthoDB" id="1867350at2759"/>
<dbReference type="Gene3D" id="3.80.10.10">
    <property type="entry name" value="Ribonuclease Inhibitor"/>
    <property type="match status" value="4"/>
</dbReference>
<evidence type="ECO:0000256" key="16">
    <source>
        <dbReference type="ARBA" id="ARBA00023180"/>
    </source>
</evidence>
<dbReference type="Proteomes" id="UP000326396">
    <property type="component" value="Linkage Group LG7"/>
</dbReference>
<evidence type="ECO:0000256" key="4">
    <source>
        <dbReference type="ARBA" id="ARBA00022553"/>
    </source>
</evidence>
<organism evidence="23 24">
    <name type="scientific">Mikania micrantha</name>
    <name type="common">bitter vine</name>
    <dbReference type="NCBI Taxonomy" id="192012"/>
    <lineage>
        <taxon>Eukaryota</taxon>
        <taxon>Viridiplantae</taxon>
        <taxon>Streptophyta</taxon>
        <taxon>Embryophyta</taxon>
        <taxon>Tracheophyta</taxon>
        <taxon>Spermatophyta</taxon>
        <taxon>Magnoliopsida</taxon>
        <taxon>eudicotyledons</taxon>
        <taxon>Gunneridae</taxon>
        <taxon>Pentapetalae</taxon>
        <taxon>asterids</taxon>
        <taxon>campanulids</taxon>
        <taxon>Asterales</taxon>
        <taxon>Asteraceae</taxon>
        <taxon>Asteroideae</taxon>
        <taxon>Heliantheae alliance</taxon>
        <taxon>Eupatorieae</taxon>
        <taxon>Mikania</taxon>
    </lineage>
</organism>
<dbReference type="Pfam" id="PF00560">
    <property type="entry name" value="LRR_1"/>
    <property type="match status" value="1"/>
</dbReference>
<keyword evidence="11" id="KW-0418">Kinase</keyword>
<feature type="binding site" evidence="19">
    <location>
        <position position="615"/>
    </location>
    <ligand>
        <name>ATP</name>
        <dbReference type="ChEBI" id="CHEBI:30616"/>
    </ligand>
</feature>
<comment type="caution">
    <text evidence="23">The sequence shown here is derived from an EMBL/GenBank/DDBJ whole genome shotgun (WGS) entry which is preliminary data.</text>
</comment>
<accession>A0A5N6LZI6</accession>
<dbReference type="PANTHER" id="PTHR48006:SF81">
    <property type="entry name" value="PROTEIN KINASE DOMAIN-CONTAINING PROTEIN"/>
    <property type="match status" value="1"/>
</dbReference>
<dbReference type="SUPFAM" id="SSF52058">
    <property type="entry name" value="L domain-like"/>
    <property type="match status" value="2"/>
</dbReference>
<keyword evidence="8" id="KW-0732">Signal</keyword>
<evidence type="ECO:0000256" key="18">
    <source>
        <dbReference type="ARBA" id="ARBA00048679"/>
    </source>
</evidence>
<dbReference type="InterPro" id="IPR000719">
    <property type="entry name" value="Prot_kinase_dom"/>
</dbReference>
<keyword evidence="3" id="KW-0723">Serine/threonine-protein kinase</keyword>
<dbReference type="FunFam" id="2.60.120.430:FF:000004">
    <property type="entry name" value="Putative leucine-rich repeat receptor-like serine/threonine-protein kinase"/>
    <property type="match status" value="2"/>
</dbReference>
<dbReference type="Gene3D" id="2.60.120.430">
    <property type="entry name" value="Galactose-binding lectin"/>
    <property type="match status" value="2"/>
</dbReference>
<evidence type="ECO:0000256" key="21">
    <source>
        <dbReference type="SAM" id="Phobius"/>
    </source>
</evidence>
<dbReference type="GO" id="GO:0016020">
    <property type="term" value="C:membrane"/>
    <property type="evidence" value="ECO:0007669"/>
    <property type="project" value="UniProtKB-SubCell"/>
</dbReference>
<keyword evidence="13 21" id="KW-1133">Transmembrane helix</keyword>
<evidence type="ECO:0000259" key="22">
    <source>
        <dbReference type="PROSITE" id="PS50011"/>
    </source>
</evidence>
<dbReference type="FunFam" id="1.10.510.10:FF:000044">
    <property type="entry name" value="Putative LRR receptor-like serine/threonine-protein kinase"/>
    <property type="match status" value="1"/>
</dbReference>
<protein>
    <recommendedName>
        <fullName evidence="2">non-specific serine/threonine protein kinase</fullName>
        <ecNumber evidence="2">2.7.11.1</ecNumber>
    </recommendedName>
</protein>
<feature type="region of interest" description="Disordered" evidence="20">
    <location>
        <begin position="1"/>
        <end position="45"/>
    </location>
</feature>
<gene>
    <name evidence="23" type="ORF">E3N88_34626</name>
</gene>
<comment type="subcellular location">
    <subcellularLocation>
        <location evidence="1">Membrane</location>
        <topology evidence="1">Single-pass type I membrane protein</topology>
    </subcellularLocation>
</comment>
<keyword evidence="4" id="KW-0597">Phosphoprotein</keyword>
<evidence type="ECO:0000256" key="6">
    <source>
        <dbReference type="ARBA" id="ARBA00022679"/>
    </source>
</evidence>
<dbReference type="InterPro" id="IPR017441">
    <property type="entry name" value="Protein_kinase_ATP_BS"/>
</dbReference>
<name>A0A5N6LZI6_9ASTR</name>
<keyword evidence="12 19" id="KW-0067">ATP-binding</keyword>
<dbReference type="InterPro" id="IPR032675">
    <property type="entry name" value="LRR_dom_sf"/>
</dbReference>
<keyword evidence="6" id="KW-0808">Transferase</keyword>
<evidence type="ECO:0000256" key="20">
    <source>
        <dbReference type="SAM" id="MobiDB-lite"/>
    </source>
</evidence>
<dbReference type="GO" id="GO:0004674">
    <property type="term" value="F:protein serine/threonine kinase activity"/>
    <property type="evidence" value="ECO:0007669"/>
    <property type="project" value="UniProtKB-KW"/>
</dbReference>
<dbReference type="InterPro" id="IPR008271">
    <property type="entry name" value="Ser/Thr_kinase_AS"/>
</dbReference>
<keyword evidence="14 21" id="KW-0472">Membrane</keyword>
<dbReference type="PROSITE" id="PS00107">
    <property type="entry name" value="PROTEIN_KINASE_ATP"/>
    <property type="match status" value="1"/>
</dbReference>
<proteinExistence type="predicted"/>
<evidence type="ECO:0000313" key="24">
    <source>
        <dbReference type="Proteomes" id="UP000326396"/>
    </source>
</evidence>
<dbReference type="Pfam" id="PF07714">
    <property type="entry name" value="PK_Tyr_Ser-Thr"/>
    <property type="match status" value="2"/>
</dbReference>
<dbReference type="GO" id="GO:0005524">
    <property type="term" value="F:ATP binding"/>
    <property type="evidence" value="ECO:0007669"/>
    <property type="project" value="UniProtKB-UniRule"/>
</dbReference>
<evidence type="ECO:0000256" key="17">
    <source>
        <dbReference type="ARBA" id="ARBA00047899"/>
    </source>
</evidence>
<dbReference type="FunFam" id="3.80.10.10:FF:000383">
    <property type="entry name" value="Leucine-rich repeat receptor protein kinase EMS1"/>
    <property type="match status" value="1"/>
</dbReference>
<dbReference type="PROSITE" id="PS00108">
    <property type="entry name" value="PROTEIN_KINASE_ST"/>
    <property type="match status" value="1"/>
</dbReference>
<reference evidence="23 24" key="1">
    <citation type="submission" date="2019-05" db="EMBL/GenBank/DDBJ databases">
        <title>Mikania micrantha, genome provides insights into the molecular mechanism of rapid growth.</title>
        <authorList>
            <person name="Liu B."/>
        </authorList>
    </citation>
    <scope>NUCLEOTIDE SEQUENCE [LARGE SCALE GENOMIC DNA]</scope>
    <source>
        <strain evidence="23">NLD-2019</strain>
        <tissue evidence="23">Leaf</tissue>
    </source>
</reference>
<feature type="transmembrane region" description="Helical" evidence="21">
    <location>
        <begin position="926"/>
        <end position="949"/>
    </location>
</feature>
<dbReference type="Gene3D" id="1.10.510.10">
    <property type="entry name" value="Transferase(Phosphotransferase) domain 1"/>
    <property type="match status" value="2"/>
</dbReference>
<evidence type="ECO:0000256" key="13">
    <source>
        <dbReference type="ARBA" id="ARBA00022989"/>
    </source>
</evidence>
<dbReference type="InterPro" id="IPR011009">
    <property type="entry name" value="Kinase-like_dom_sf"/>
</dbReference>